<accession>A0A6L3MTX0</accession>
<evidence type="ECO:0000256" key="1">
    <source>
        <dbReference type="SAM" id="MobiDB-lite"/>
    </source>
</evidence>
<protein>
    <submittedName>
        <fullName evidence="2">Uncharacterized protein</fullName>
    </submittedName>
</protein>
<gene>
    <name evidence="2" type="ORF">F7R25_21865</name>
</gene>
<organism evidence="2 3">
    <name type="scientific">Burkholderia stagnalis</name>
    <dbReference type="NCBI Taxonomy" id="1503054"/>
    <lineage>
        <taxon>Bacteria</taxon>
        <taxon>Pseudomonadati</taxon>
        <taxon>Pseudomonadota</taxon>
        <taxon>Betaproteobacteria</taxon>
        <taxon>Burkholderiales</taxon>
        <taxon>Burkholderiaceae</taxon>
        <taxon>Burkholderia</taxon>
        <taxon>Burkholderia cepacia complex</taxon>
    </lineage>
</organism>
<evidence type="ECO:0000313" key="3">
    <source>
        <dbReference type="Proteomes" id="UP000473470"/>
    </source>
</evidence>
<evidence type="ECO:0000313" key="2">
    <source>
        <dbReference type="EMBL" id="KAB0635835.1"/>
    </source>
</evidence>
<sequence>MVGSHGGHYSRGAKPLCGRTLREIRGTAQWPGRGRPRGIGRSADGRKPARRHGTIAPLNAGRSRT</sequence>
<feature type="region of interest" description="Disordered" evidence="1">
    <location>
        <begin position="24"/>
        <end position="65"/>
    </location>
</feature>
<name>A0A6L3MTX0_9BURK</name>
<reference evidence="2 3" key="1">
    <citation type="submission" date="2019-09" db="EMBL/GenBank/DDBJ databases">
        <title>Draft genome sequences of 48 bacterial type strains from the CCUG.</title>
        <authorList>
            <person name="Tunovic T."/>
            <person name="Pineiro-Iglesias B."/>
            <person name="Unosson C."/>
            <person name="Inganas E."/>
            <person name="Ohlen M."/>
            <person name="Cardew S."/>
            <person name="Jensie-Markopoulos S."/>
            <person name="Salva-Serra F."/>
            <person name="Jaen-Luchoro D."/>
            <person name="Karlsson R."/>
            <person name="Svensson-Stadler L."/>
            <person name="Chun J."/>
            <person name="Moore E."/>
        </authorList>
    </citation>
    <scope>NUCLEOTIDE SEQUENCE [LARGE SCALE GENOMIC DNA]</scope>
    <source>
        <strain evidence="2 3">CCUG 65686</strain>
    </source>
</reference>
<dbReference type="EMBL" id="VZOK01000034">
    <property type="protein sequence ID" value="KAB0635835.1"/>
    <property type="molecule type" value="Genomic_DNA"/>
</dbReference>
<proteinExistence type="predicted"/>
<dbReference type="Proteomes" id="UP000473470">
    <property type="component" value="Unassembled WGS sequence"/>
</dbReference>
<comment type="caution">
    <text evidence="2">The sequence shown here is derived from an EMBL/GenBank/DDBJ whole genome shotgun (WGS) entry which is preliminary data.</text>
</comment>
<dbReference type="AlphaFoldDB" id="A0A6L3MTX0"/>